<feature type="domain" description="Starch synthase catalytic" evidence="7">
    <location>
        <begin position="2"/>
        <end position="241"/>
    </location>
</feature>
<evidence type="ECO:0000259" key="7">
    <source>
        <dbReference type="Pfam" id="PF08323"/>
    </source>
</evidence>
<dbReference type="PANTHER" id="PTHR45825:SF11">
    <property type="entry name" value="ALPHA AMYLASE DOMAIN-CONTAINING PROTEIN"/>
    <property type="match status" value="1"/>
</dbReference>
<evidence type="ECO:0000256" key="6">
    <source>
        <dbReference type="HAMAP-Rule" id="MF_00484"/>
    </source>
</evidence>
<protein>
    <recommendedName>
        <fullName evidence="6">Glycogen synthase</fullName>
        <ecNumber evidence="6">2.4.1.21</ecNumber>
    </recommendedName>
    <alternativeName>
        <fullName evidence="6">Starch [bacterial glycogen] synthase</fullName>
    </alternativeName>
</protein>
<proteinExistence type="inferred from homology"/>
<keyword evidence="9" id="KW-1185">Reference proteome</keyword>
<dbReference type="InterPro" id="IPR011835">
    <property type="entry name" value="GS/SS"/>
</dbReference>
<gene>
    <name evidence="6 8" type="primary">glgA</name>
    <name evidence="8" type="ORF">PZA18_05560</name>
</gene>
<name>A0ABT7DTW5_9NEIS</name>
<evidence type="ECO:0000256" key="1">
    <source>
        <dbReference type="ARBA" id="ARBA00001478"/>
    </source>
</evidence>
<dbReference type="NCBIfam" id="NF001899">
    <property type="entry name" value="PRK00654.1-2"/>
    <property type="match status" value="1"/>
</dbReference>
<evidence type="ECO:0000313" key="9">
    <source>
        <dbReference type="Proteomes" id="UP001172778"/>
    </source>
</evidence>
<organism evidence="8 9">
    <name type="scientific">Parachitinimonas caeni</name>
    <dbReference type="NCBI Taxonomy" id="3031301"/>
    <lineage>
        <taxon>Bacteria</taxon>
        <taxon>Pseudomonadati</taxon>
        <taxon>Pseudomonadota</taxon>
        <taxon>Betaproteobacteria</taxon>
        <taxon>Neisseriales</taxon>
        <taxon>Chitinibacteraceae</taxon>
        <taxon>Parachitinimonas</taxon>
    </lineage>
</organism>
<dbReference type="Pfam" id="PF08323">
    <property type="entry name" value="Glyco_transf_5"/>
    <property type="match status" value="1"/>
</dbReference>
<reference evidence="8" key="1">
    <citation type="submission" date="2023-03" db="EMBL/GenBank/DDBJ databases">
        <title>Chitinimonas shenzhenensis gen. nov., sp. nov., a novel member of family Burkholderiaceae isolated from activated sludge collected in Shen Zhen, China.</title>
        <authorList>
            <person name="Wang X."/>
        </authorList>
    </citation>
    <scope>NUCLEOTIDE SEQUENCE</scope>
    <source>
        <strain evidence="8">DQS-5</strain>
    </source>
</reference>
<dbReference type="PANTHER" id="PTHR45825">
    <property type="entry name" value="GRANULE-BOUND STARCH SYNTHASE 1, CHLOROPLASTIC/AMYLOPLASTIC"/>
    <property type="match status" value="1"/>
</dbReference>
<dbReference type="Gene3D" id="3.40.50.2000">
    <property type="entry name" value="Glycogen Phosphorylase B"/>
    <property type="match status" value="2"/>
</dbReference>
<evidence type="ECO:0000256" key="4">
    <source>
        <dbReference type="ARBA" id="ARBA00022679"/>
    </source>
</evidence>
<evidence type="ECO:0000256" key="2">
    <source>
        <dbReference type="ARBA" id="ARBA00010281"/>
    </source>
</evidence>
<dbReference type="NCBIfam" id="TIGR02095">
    <property type="entry name" value="glgA"/>
    <property type="match status" value="1"/>
</dbReference>
<dbReference type="SUPFAM" id="SSF53756">
    <property type="entry name" value="UDP-Glycosyltransferase/glycogen phosphorylase"/>
    <property type="match status" value="1"/>
</dbReference>
<evidence type="ECO:0000256" key="3">
    <source>
        <dbReference type="ARBA" id="ARBA00022676"/>
    </source>
</evidence>
<comment type="catalytic activity">
    <reaction evidence="1 6">
        <text>[(1-&gt;4)-alpha-D-glucosyl](n) + ADP-alpha-D-glucose = [(1-&gt;4)-alpha-D-glucosyl](n+1) + ADP + H(+)</text>
        <dbReference type="Rhea" id="RHEA:18189"/>
        <dbReference type="Rhea" id="RHEA-COMP:9584"/>
        <dbReference type="Rhea" id="RHEA-COMP:9587"/>
        <dbReference type="ChEBI" id="CHEBI:15378"/>
        <dbReference type="ChEBI" id="CHEBI:15444"/>
        <dbReference type="ChEBI" id="CHEBI:57498"/>
        <dbReference type="ChEBI" id="CHEBI:456216"/>
        <dbReference type="EC" id="2.4.1.21"/>
    </reaction>
</comment>
<accession>A0ABT7DTW5</accession>
<keyword evidence="5 6" id="KW-0320">Glycogen biosynthesis</keyword>
<comment type="caution">
    <text evidence="8">The sequence shown here is derived from an EMBL/GenBank/DDBJ whole genome shotgun (WGS) entry which is preliminary data.</text>
</comment>
<comment type="similarity">
    <text evidence="2 6">Belongs to the glycosyltransferase 1 family. Bacterial/plant glycogen synthase subfamily.</text>
</comment>
<dbReference type="EMBL" id="JARRAF010000005">
    <property type="protein sequence ID" value="MDK2123513.1"/>
    <property type="molecule type" value="Genomic_DNA"/>
</dbReference>
<dbReference type="InterPro" id="IPR013534">
    <property type="entry name" value="Starch_synth_cat_dom"/>
</dbReference>
<comment type="pathway">
    <text evidence="6">Glycan biosynthesis; glycogen biosynthesis.</text>
</comment>
<keyword evidence="3 6" id="KW-0328">Glycosyltransferase</keyword>
<evidence type="ECO:0000313" key="8">
    <source>
        <dbReference type="EMBL" id="MDK2123513.1"/>
    </source>
</evidence>
<dbReference type="RefSeq" id="WP_284099813.1">
    <property type="nucleotide sequence ID" value="NZ_JARRAF010000005.1"/>
</dbReference>
<evidence type="ECO:0000256" key="5">
    <source>
        <dbReference type="ARBA" id="ARBA00023056"/>
    </source>
</evidence>
<sequence>MRILQVTAEVFPLLKTGGLADVLGALPVALQQAGCDVRLLLPGYAPILDGLQDVQPLLHLPGRFGLAEVTLRQGRLPNGLLAIVIDAPAFYSGVTHPYLDTERRDHPLNPLRFALLGWVAAQLAAGSLPDWRPQIVHGHDWHAGLAMAYMADMARWLGYRPAGGVFSVHNLAYLGCYPATIFGDLGLPGAFYGMDGLEFYGAVSFMKAGLYYADRITTVSPSYAREIQSGEQGCGLHGLLQRRRGELTGILNGVDYTVWSPEDDVWLPARYGSANLAGKSQCKAALQADWGLQPDASAPLFVVASRLAEQKGLHLVLAGLPQLLERGGQLAVLGRGEAALERAFQAVSAEYPGRVATRIGYDEASAHRLFAAADVVLLPSVYEPCGLSQLYGLRYGALPLVRHVGGLADTVVDCTLEALDDDTATGFVFQSLDLSSYLAALRRAFSLYRRPADWLVVQQRAMQQRFDWQSAAERYLALYAEAIPPWAVAGRQ</sequence>
<dbReference type="HAMAP" id="MF_00484">
    <property type="entry name" value="Glycogen_synth"/>
    <property type="match status" value="1"/>
</dbReference>
<dbReference type="EC" id="2.4.1.21" evidence="6"/>
<dbReference type="CDD" id="cd03791">
    <property type="entry name" value="GT5_Glycogen_synthase_DULL1-like"/>
    <property type="match status" value="1"/>
</dbReference>
<feature type="binding site" evidence="6">
    <location>
        <position position="15"/>
    </location>
    <ligand>
        <name>ADP-alpha-D-glucose</name>
        <dbReference type="ChEBI" id="CHEBI:57498"/>
    </ligand>
</feature>
<dbReference type="GO" id="GO:0009011">
    <property type="term" value="F:alpha-1,4-glucan glucosyltransferase (ADP-glucose donor) activity"/>
    <property type="evidence" value="ECO:0007669"/>
    <property type="project" value="UniProtKB-EC"/>
</dbReference>
<keyword evidence="4 6" id="KW-0808">Transferase</keyword>
<dbReference type="Proteomes" id="UP001172778">
    <property type="component" value="Unassembled WGS sequence"/>
</dbReference>
<comment type="function">
    <text evidence="6">Synthesizes alpha-1,4-glucan chains using ADP-glucose.</text>
</comment>
<dbReference type="Pfam" id="PF13692">
    <property type="entry name" value="Glyco_trans_1_4"/>
    <property type="match status" value="1"/>
</dbReference>